<dbReference type="Proteomes" id="UP000266234">
    <property type="component" value="Unassembled WGS sequence"/>
</dbReference>
<dbReference type="AlphaFoldDB" id="A0A395T1P1"/>
<evidence type="ECO:0000256" key="3">
    <source>
        <dbReference type="ARBA" id="ARBA00023004"/>
    </source>
</evidence>
<keyword evidence="4" id="KW-0503">Monooxygenase</keyword>
<dbReference type="InterPro" id="IPR001128">
    <property type="entry name" value="Cyt_P450"/>
</dbReference>
<dbReference type="GO" id="GO:0016705">
    <property type="term" value="F:oxidoreductase activity, acting on paired donors, with incorporation or reduction of molecular oxygen"/>
    <property type="evidence" value="ECO:0007669"/>
    <property type="project" value="InterPro"/>
</dbReference>
<dbReference type="OrthoDB" id="3945418at2759"/>
<evidence type="ECO:0000256" key="4">
    <source>
        <dbReference type="RuleBase" id="RU000461"/>
    </source>
</evidence>
<organism evidence="5 6">
    <name type="scientific">Fusarium longipes</name>
    <dbReference type="NCBI Taxonomy" id="694270"/>
    <lineage>
        <taxon>Eukaryota</taxon>
        <taxon>Fungi</taxon>
        <taxon>Dikarya</taxon>
        <taxon>Ascomycota</taxon>
        <taxon>Pezizomycotina</taxon>
        <taxon>Sordariomycetes</taxon>
        <taxon>Hypocreomycetidae</taxon>
        <taxon>Hypocreales</taxon>
        <taxon>Nectriaceae</taxon>
        <taxon>Fusarium</taxon>
    </lineage>
</organism>
<sequence length="159" mass="17823">MVNMIALGVVTLMQHPEQLRELKGNSALVPSFVSELCRYHTGSSMAMRRVAKEDIELGGKIIRAGEGIIAANQSASRDEDIFPDPDKFDLHRKPKHDALGFGYGPHRCIAELLAKTEMEIVFETLFKTLPNLRVAIPLEEIEYTPRNRDVGVVKLPVVW</sequence>
<comment type="caution">
    <text evidence="5">The sequence shown here is derived from an EMBL/GenBank/DDBJ whole genome shotgun (WGS) entry which is preliminary data.</text>
</comment>
<dbReference type="Gene3D" id="1.10.630.10">
    <property type="entry name" value="Cytochrome P450"/>
    <property type="match status" value="1"/>
</dbReference>
<dbReference type="GO" id="GO:0020037">
    <property type="term" value="F:heme binding"/>
    <property type="evidence" value="ECO:0007669"/>
    <property type="project" value="InterPro"/>
</dbReference>
<dbReference type="STRING" id="694270.A0A395T1P1"/>
<reference evidence="5 6" key="1">
    <citation type="journal article" date="2018" name="PLoS Pathog.">
        <title>Evolution of structural diversity of trichothecenes, a family of toxins produced by plant pathogenic and entomopathogenic fungi.</title>
        <authorList>
            <person name="Proctor R.H."/>
            <person name="McCormick S.P."/>
            <person name="Kim H.S."/>
            <person name="Cardoza R.E."/>
            <person name="Stanley A.M."/>
            <person name="Lindo L."/>
            <person name="Kelly A."/>
            <person name="Brown D.W."/>
            <person name="Lee T."/>
            <person name="Vaughan M.M."/>
            <person name="Alexander N.J."/>
            <person name="Busman M."/>
            <person name="Gutierrez S."/>
        </authorList>
    </citation>
    <scope>NUCLEOTIDE SEQUENCE [LARGE SCALE GENOMIC DNA]</scope>
    <source>
        <strain evidence="5 6">NRRL 20695</strain>
    </source>
</reference>
<dbReference type="EMBL" id="PXOG01000070">
    <property type="protein sequence ID" value="RGP78396.1"/>
    <property type="molecule type" value="Genomic_DNA"/>
</dbReference>
<comment type="similarity">
    <text evidence="1 4">Belongs to the cytochrome P450 family.</text>
</comment>
<keyword evidence="6" id="KW-1185">Reference proteome</keyword>
<dbReference type="PANTHER" id="PTHR46696">
    <property type="entry name" value="P450, PUTATIVE (EUROFUNG)-RELATED"/>
    <property type="match status" value="1"/>
</dbReference>
<dbReference type="PANTHER" id="PTHR46696:SF6">
    <property type="entry name" value="P450, PUTATIVE (EUROFUNG)-RELATED"/>
    <property type="match status" value="1"/>
</dbReference>
<name>A0A395T1P1_9HYPO</name>
<keyword evidence="4" id="KW-0349">Heme</keyword>
<keyword evidence="3 4" id="KW-0408">Iron</keyword>
<accession>A0A395T1P1</accession>
<dbReference type="Pfam" id="PF00067">
    <property type="entry name" value="p450"/>
    <property type="match status" value="1"/>
</dbReference>
<dbReference type="PROSITE" id="PS00086">
    <property type="entry name" value="CYTOCHROME_P450"/>
    <property type="match status" value="1"/>
</dbReference>
<dbReference type="InterPro" id="IPR017972">
    <property type="entry name" value="Cyt_P450_CS"/>
</dbReference>
<keyword evidence="4" id="KW-0560">Oxidoreductase</keyword>
<keyword evidence="2 4" id="KW-0479">Metal-binding</keyword>
<evidence type="ECO:0000313" key="6">
    <source>
        <dbReference type="Proteomes" id="UP000266234"/>
    </source>
</evidence>
<protein>
    <submittedName>
        <fullName evidence="5">Cytochrome p450 55a3</fullName>
    </submittedName>
</protein>
<dbReference type="InterPro" id="IPR036396">
    <property type="entry name" value="Cyt_P450_sf"/>
</dbReference>
<dbReference type="SUPFAM" id="SSF48264">
    <property type="entry name" value="Cytochrome P450"/>
    <property type="match status" value="1"/>
</dbReference>
<dbReference type="InterPro" id="IPR002397">
    <property type="entry name" value="Cyt_P450_B"/>
</dbReference>
<evidence type="ECO:0000256" key="2">
    <source>
        <dbReference type="ARBA" id="ARBA00022723"/>
    </source>
</evidence>
<evidence type="ECO:0000256" key="1">
    <source>
        <dbReference type="ARBA" id="ARBA00010617"/>
    </source>
</evidence>
<gene>
    <name evidence="5" type="ORF">FLONG3_3532</name>
</gene>
<proteinExistence type="inferred from homology"/>
<dbReference type="GO" id="GO:0005506">
    <property type="term" value="F:iron ion binding"/>
    <property type="evidence" value="ECO:0007669"/>
    <property type="project" value="InterPro"/>
</dbReference>
<dbReference type="GO" id="GO:0004497">
    <property type="term" value="F:monooxygenase activity"/>
    <property type="evidence" value="ECO:0007669"/>
    <property type="project" value="UniProtKB-KW"/>
</dbReference>
<evidence type="ECO:0000313" key="5">
    <source>
        <dbReference type="EMBL" id="RGP78396.1"/>
    </source>
</evidence>
<dbReference type="PRINTS" id="PR00359">
    <property type="entry name" value="BP450"/>
</dbReference>